<name>A0A371HM47_MUCPR</name>
<comment type="caution">
    <text evidence="1">The sequence shown here is derived from an EMBL/GenBank/DDBJ whole genome shotgun (WGS) entry which is preliminary data.</text>
</comment>
<organism evidence="1 2">
    <name type="scientific">Mucuna pruriens</name>
    <name type="common">Velvet bean</name>
    <name type="synonym">Dolichos pruriens</name>
    <dbReference type="NCBI Taxonomy" id="157652"/>
    <lineage>
        <taxon>Eukaryota</taxon>
        <taxon>Viridiplantae</taxon>
        <taxon>Streptophyta</taxon>
        <taxon>Embryophyta</taxon>
        <taxon>Tracheophyta</taxon>
        <taxon>Spermatophyta</taxon>
        <taxon>Magnoliopsida</taxon>
        <taxon>eudicotyledons</taxon>
        <taxon>Gunneridae</taxon>
        <taxon>Pentapetalae</taxon>
        <taxon>rosids</taxon>
        <taxon>fabids</taxon>
        <taxon>Fabales</taxon>
        <taxon>Fabaceae</taxon>
        <taxon>Papilionoideae</taxon>
        <taxon>50 kb inversion clade</taxon>
        <taxon>NPAAA clade</taxon>
        <taxon>indigoferoid/millettioid clade</taxon>
        <taxon>Phaseoleae</taxon>
        <taxon>Mucuna</taxon>
    </lineage>
</organism>
<keyword evidence="2" id="KW-1185">Reference proteome</keyword>
<evidence type="ECO:0000313" key="2">
    <source>
        <dbReference type="Proteomes" id="UP000257109"/>
    </source>
</evidence>
<dbReference type="EMBL" id="QJKJ01002190">
    <property type="protein sequence ID" value="RDY03876.1"/>
    <property type="molecule type" value="Genomic_DNA"/>
</dbReference>
<dbReference type="OrthoDB" id="1433117at2759"/>
<feature type="non-terminal residue" evidence="1">
    <location>
        <position position="1"/>
    </location>
</feature>
<evidence type="ECO:0000313" key="1">
    <source>
        <dbReference type="EMBL" id="RDY03876.1"/>
    </source>
</evidence>
<sequence>MIVEEVGKEAYRLEHLDDRRVPHTWNSASLRIYYNGRPIIPQTKVSKIKGKNLEARKRLMIEGTGRGDRLNQSGIHHFFANVNFRGIYAGMQKGYLLQSTVETSLKLL</sequence>
<accession>A0A371HM47</accession>
<reference evidence="1" key="1">
    <citation type="submission" date="2018-05" db="EMBL/GenBank/DDBJ databases">
        <title>Draft genome of Mucuna pruriens seed.</title>
        <authorList>
            <person name="Nnadi N.E."/>
            <person name="Vos R."/>
            <person name="Hasami M.H."/>
            <person name="Devisetty U.K."/>
            <person name="Aguiy J.C."/>
        </authorList>
    </citation>
    <scope>NUCLEOTIDE SEQUENCE [LARGE SCALE GENOMIC DNA]</scope>
    <source>
        <strain evidence="1">JCA_2017</strain>
    </source>
</reference>
<proteinExistence type="predicted"/>
<protein>
    <submittedName>
        <fullName evidence="1">Uncharacterized protein</fullName>
    </submittedName>
</protein>
<gene>
    <name evidence="1" type="ORF">CR513_12494</name>
</gene>
<dbReference type="AlphaFoldDB" id="A0A371HM47"/>
<dbReference type="Proteomes" id="UP000257109">
    <property type="component" value="Unassembled WGS sequence"/>
</dbReference>